<evidence type="ECO:0000256" key="3">
    <source>
        <dbReference type="ARBA" id="ARBA00022448"/>
    </source>
</evidence>
<dbReference type="PANTHER" id="PTHR30472:SF25">
    <property type="entry name" value="ABC TRANSPORTER PERMEASE PROTEIN MJ0876-RELATED"/>
    <property type="match status" value="1"/>
</dbReference>
<evidence type="ECO:0000256" key="5">
    <source>
        <dbReference type="ARBA" id="ARBA00022692"/>
    </source>
</evidence>
<evidence type="ECO:0000256" key="6">
    <source>
        <dbReference type="ARBA" id="ARBA00022989"/>
    </source>
</evidence>
<feature type="transmembrane region" description="Helical" evidence="8">
    <location>
        <begin position="150"/>
        <end position="168"/>
    </location>
</feature>
<keyword evidence="3" id="KW-0813">Transport</keyword>
<evidence type="ECO:0000256" key="2">
    <source>
        <dbReference type="ARBA" id="ARBA00007935"/>
    </source>
</evidence>
<dbReference type="CDD" id="cd06550">
    <property type="entry name" value="TM_ABC_iron-siderophores_like"/>
    <property type="match status" value="1"/>
</dbReference>
<dbReference type="InterPro" id="IPR000522">
    <property type="entry name" value="ABC_transptr_permease_BtuC"/>
</dbReference>
<dbReference type="SUPFAM" id="SSF81345">
    <property type="entry name" value="ABC transporter involved in vitamin B12 uptake, BtuC"/>
    <property type="match status" value="1"/>
</dbReference>
<evidence type="ECO:0000313" key="10">
    <source>
        <dbReference type="Proteomes" id="UP001429580"/>
    </source>
</evidence>
<comment type="subcellular location">
    <subcellularLocation>
        <location evidence="1">Cell membrane</location>
        <topology evidence="1">Multi-pass membrane protein</topology>
    </subcellularLocation>
</comment>
<feature type="transmembrane region" description="Helical" evidence="8">
    <location>
        <begin position="180"/>
        <end position="201"/>
    </location>
</feature>
<feature type="transmembrane region" description="Helical" evidence="8">
    <location>
        <begin position="309"/>
        <end position="329"/>
    </location>
</feature>
<name>A0ABX0UZI7_9HYPH</name>
<accession>A0ABX0UZI7</accession>
<sequence>MTISGDEATRAPAVASDTQTGLSRQYARFIAVRVAILVVLLVVVALSFLADVATGTSSLTVGDILRGLVAPEALSRSQAVILWDVRLPYAAMAVLVGAALGLAGAEMQTVLNNPLASPFTLGVSAAAMLGASVVIVFNVLPAWLDQNYGVALGAFVFAVGATMLIQGLSRLYGATVDTVVLFGIAMVFVLNALVALIQFVADADALQQVVFWNMGSLTRATWGKIAIVAGVLALCLPASMMHVWAMTALRGGEDHARSFGIPVERLRLLVMLRVSLLAAAAVCFVGTIGFVGLVGPHIARLALGEDHRFYLPGAALAGALVLSLASIASKVLVPGLILPVGIVTSLVGIPLFMALILTQRRRA</sequence>
<evidence type="ECO:0000256" key="8">
    <source>
        <dbReference type="SAM" id="Phobius"/>
    </source>
</evidence>
<evidence type="ECO:0000256" key="7">
    <source>
        <dbReference type="ARBA" id="ARBA00023136"/>
    </source>
</evidence>
<dbReference type="Pfam" id="PF01032">
    <property type="entry name" value="FecCD"/>
    <property type="match status" value="1"/>
</dbReference>
<evidence type="ECO:0000256" key="4">
    <source>
        <dbReference type="ARBA" id="ARBA00022475"/>
    </source>
</evidence>
<feature type="transmembrane region" description="Helical" evidence="8">
    <location>
        <begin position="221"/>
        <end position="249"/>
    </location>
</feature>
<gene>
    <name evidence="9" type="ORF">FHS82_002211</name>
</gene>
<keyword evidence="6 8" id="KW-1133">Transmembrane helix</keyword>
<comment type="caution">
    <text evidence="9">The sequence shown here is derived from an EMBL/GenBank/DDBJ whole genome shotgun (WGS) entry which is preliminary data.</text>
</comment>
<evidence type="ECO:0000256" key="1">
    <source>
        <dbReference type="ARBA" id="ARBA00004651"/>
    </source>
</evidence>
<keyword evidence="4" id="KW-1003">Cell membrane</keyword>
<feature type="transmembrane region" description="Helical" evidence="8">
    <location>
        <begin position="119"/>
        <end position="144"/>
    </location>
</feature>
<comment type="similarity">
    <text evidence="2">Belongs to the binding-protein-dependent transport system permease family. FecCD subfamily.</text>
</comment>
<dbReference type="RefSeq" id="WP_166952396.1">
    <property type="nucleotide sequence ID" value="NZ_JAASQI010000004.1"/>
</dbReference>
<evidence type="ECO:0000313" key="9">
    <source>
        <dbReference type="EMBL" id="NIJ58369.1"/>
    </source>
</evidence>
<keyword evidence="10" id="KW-1185">Reference proteome</keyword>
<reference evidence="9 10" key="1">
    <citation type="submission" date="2020-03" db="EMBL/GenBank/DDBJ databases">
        <title>Genomic Encyclopedia of Type Strains, Phase IV (KMG-IV): sequencing the most valuable type-strain genomes for metagenomic binning, comparative biology and taxonomic classification.</title>
        <authorList>
            <person name="Goeker M."/>
        </authorList>
    </citation>
    <scope>NUCLEOTIDE SEQUENCE [LARGE SCALE GENOMIC DNA]</scope>
    <source>
        <strain evidence="9 10">DSM 103870</strain>
    </source>
</reference>
<feature type="transmembrane region" description="Helical" evidence="8">
    <location>
        <begin position="30"/>
        <end position="50"/>
    </location>
</feature>
<organism evidence="9 10">
    <name type="scientific">Pseudochelatococcus lubricantis</name>
    <dbReference type="NCBI Taxonomy" id="1538102"/>
    <lineage>
        <taxon>Bacteria</taxon>
        <taxon>Pseudomonadati</taxon>
        <taxon>Pseudomonadota</taxon>
        <taxon>Alphaproteobacteria</taxon>
        <taxon>Hyphomicrobiales</taxon>
        <taxon>Chelatococcaceae</taxon>
        <taxon>Pseudochelatococcus</taxon>
    </lineage>
</organism>
<dbReference type="Gene3D" id="1.10.3470.10">
    <property type="entry name" value="ABC transporter involved in vitamin B12 uptake, BtuC"/>
    <property type="match status" value="1"/>
</dbReference>
<dbReference type="InterPro" id="IPR037294">
    <property type="entry name" value="ABC_BtuC-like"/>
</dbReference>
<dbReference type="PANTHER" id="PTHR30472">
    <property type="entry name" value="FERRIC ENTEROBACTIN TRANSPORT SYSTEM PERMEASE PROTEIN"/>
    <property type="match status" value="1"/>
</dbReference>
<dbReference type="EMBL" id="JAASQI010000004">
    <property type="protein sequence ID" value="NIJ58369.1"/>
    <property type="molecule type" value="Genomic_DNA"/>
</dbReference>
<protein>
    <submittedName>
        <fullName evidence="9">Iron complex transport system permease protein</fullName>
    </submittedName>
</protein>
<proteinExistence type="inferred from homology"/>
<keyword evidence="7 8" id="KW-0472">Membrane</keyword>
<keyword evidence="5 8" id="KW-0812">Transmembrane</keyword>
<feature type="transmembrane region" description="Helical" evidence="8">
    <location>
        <begin position="336"/>
        <end position="357"/>
    </location>
</feature>
<dbReference type="Proteomes" id="UP001429580">
    <property type="component" value="Unassembled WGS sequence"/>
</dbReference>
<feature type="transmembrane region" description="Helical" evidence="8">
    <location>
        <begin position="270"/>
        <end position="294"/>
    </location>
</feature>